<reference evidence="3" key="1">
    <citation type="submission" date="2019-02" db="EMBL/GenBank/DDBJ databases">
        <authorList>
            <person name="Gruber-Vodicka R. H."/>
            <person name="Seah K. B. B."/>
        </authorList>
    </citation>
    <scope>NUCLEOTIDE SEQUENCE</scope>
    <source>
        <strain evidence="1">BECK_BY1</strain>
        <strain evidence="3">BECK_BY2</strain>
        <strain evidence="2">BECK_BY3</strain>
    </source>
</reference>
<sequence>MADISEKPAVHAMGPEARQGLDAVTKFRQAKYNQNRANATAYSSRLTWLNGSQSIPPEERWQAIAVMAYHLARRRGFVGKPVKYWLAAEAKVDAELAIQRSTTINN</sequence>
<evidence type="ECO:0000313" key="2">
    <source>
        <dbReference type="EMBL" id="VFK53297.1"/>
    </source>
</evidence>
<organism evidence="3">
    <name type="scientific">Candidatus Kentrum sp. TUN</name>
    <dbReference type="NCBI Taxonomy" id="2126343"/>
    <lineage>
        <taxon>Bacteria</taxon>
        <taxon>Pseudomonadati</taxon>
        <taxon>Pseudomonadota</taxon>
        <taxon>Gammaproteobacteria</taxon>
        <taxon>Candidatus Kentrum</taxon>
    </lineage>
</organism>
<dbReference type="InterPro" id="IPR021327">
    <property type="entry name" value="DUF2934"/>
</dbReference>
<proteinExistence type="predicted"/>
<dbReference type="Pfam" id="PF11154">
    <property type="entry name" value="DUF2934"/>
    <property type="match status" value="1"/>
</dbReference>
<gene>
    <name evidence="1" type="ORF">BECKTUN1418D_GA0071000_100119</name>
    <name evidence="3" type="ORF">BECKTUN1418E_GA0071001_102025</name>
    <name evidence="2" type="ORF">BECKTUN1418F_GA0071002_101825</name>
</gene>
<accession>A0A450ZJZ7</accession>
<dbReference type="EMBL" id="CAADFY010000018">
    <property type="protein sequence ID" value="VFK53297.1"/>
    <property type="molecule type" value="Genomic_DNA"/>
</dbReference>
<protein>
    <submittedName>
        <fullName evidence="3">Uncharacterized protein</fullName>
    </submittedName>
</protein>
<dbReference type="EMBL" id="CAADFX010000001">
    <property type="protein sequence ID" value="VFK50677.1"/>
    <property type="molecule type" value="Genomic_DNA"/>
</dbReference>
<evidence type="ECO:0000313" key="3">
    <source>
        <dbReference type="EMBL" id="VFK54112.1"/>
    </source>
</evidence>
<name>A0A450ZJZ7_9GAMM</name>
<dbReference type="EMBL" id="CAADFV010000020">
    <property type="protein sequence ID" value="VFK54112.1"/>
    <property type="molecule type" value="Genomic_DNA"/>
</dbReference>
<dbReference type="AlphaFoldDB" id="A0A450ZJZ7"/>
<evidence type="ECO:0000313" key="1">
    <source>
        <dbReference type="EMBL" id="VFK50677.1"/>
    </source>
</evidence>